<feature type="compositionally biased region" description="Polar residues" evidence="1">
    <location>
        <begin position="259"/>
        <end position="269"/>
    </location>
</feature>
<gene>
    <name evidence="2" type="ORF">BP6252_10666</name>
</gene>
<protein>
    <submittedName>
        <fullName evidence="2">Uncharacterized protein</fullName>
    </submittedName>
</protein>
<reference evidence="2 3" key="1">
    <citation type="journal article" date="2018" name="IMA Fungus">
        <title>IMA Genome-F 9: Draft genome sequence of Annulohypoxylon stygium, Aspergillus mulundensis, Berkeleyomyces basicola (syn. Thielaviopsis basicola), Ceratocystis smalleyi, two Cercospora beticola strains, Coleophoma cylindrospora, Fusarium fracticaudum, Phialophora cf. hyalina, and Morchella septimelata.</title>
        <authorList>
            <person name="Wingfield B.D."/>
            <person name="Bills G.F."/>
            <person name="Dong Y."/>
            <person name="Huang W."/>
            <person name="Nel W.J."/>
            <person name="Swalarsk-Parry B.S."/>
            <person name="Vaghefi N."/>
            <person name="Wilken P.M."/>
            <person name="An Z."/>
            <person name="de Beer Z.W."/>
            <person name="De Vos L."/>
            <person name="Chen L."/>
            <person name="Duong T.A."/>
            <person name="Gao Y."/>
            <person name="Hammerbacher A."/>
            <person name="Kikkert J.R."/>
            <person name="Li Y."/>
            <person name="Li H."/>
            <person name="Li K."/>
            <person name="Li Q."/>
            <person name="Liu X."/>
            <person name="Ma X."/>
            <person name="Naidoo K."/>
            <person name="Pethybridge S.J."/>
            <person name="Sun J."/>
            <person name="Steenkamp E.T."/>
            <person name="van der Nest M.A."/>
            <person name="van Wyk S."/>
            <person name="Wingfield M.J."/>
            <person name="Xiong C."/>
            <person name="Yue Q."/>
            <person name="Zhang X."/>
        </authorList>
    </citation>
    <scope>NUCLEOTIDE SEQUENCE [LARGE SCALE GENOMIC DNA]</scope>
    <source>
        <strain evidence="2 3">BP6252</strain>
    </source>
</reference>
<feature type="compositionally biased region" description="Low complexity" evidence="1">
    <location>
        <begin position="137"/>
        <end position="147"/>
    </location>
</feature>
<accession>A0A3D8QTA0</accession>
<comment type="caution">
    <text evidence="2">The sequence shown here is derived from an EMBL/GenBank/DDBJ whole genome shotgun (WGS) entry which is preliminary data.</text>
</comment>
<dbReference type="AlphaFoldDB" id="A0A3D8QTA0"/>
<proteinExistence type="predicted"/>
<dbReference type="STRING" id="1849047.A0A3D8QTA0"/>
<feature type="region of interest" description="Disordered" evidence="1">
    <location>
        <begin position="256"/>
        <end position="278"/>
    </location>
</feature>
<dbReference type="EMBL" id="PDLM01000012">
    <property type="protein sequence ID" value="RDW65015.1"/>
    <property type="molecule type" value="Genomic_DNA"/>
</dbReference>
<feature type="compositionally biased region" description="Basic and acidic residues" evidence="1">
    <location>
        <begin position="120"/>
        <end position="136"/>
    </location>
</feature>
<dbReference type="Proteomes" id="UP000256645">
    <property type="component" value="Unassembled WGS sequence"/>
</dbReference>
<sequence length="278" mass="31504">MNTPPTPLVPLAMSQTKEDLLRRLDISVATYALMAKEAGRAYKWVTSDTRHLKKHCKRDPPYDWCDILEKSKDEAIERIANSGDSHTSYYWKLAVSTEDCPNWIARWFLYHKFRYRDGRNRNATRRESSRPSEKSGSKQNSSTSSSSRAMGHTMQSASQNTSEDQYYGCSIPASSHNSQSRPYLQSHPQRQGQSSSSTVRQERGAQQLIPTHRSPAADSMSPSPPNPYTFAPGIAAYQQHKPSIATSLGTYYEEENFEINDNTSETSSKPYYDPVRDT</sequence>
<organism evidence="2 3">
    <name type="scientific">Coleophoma cylindrospora</name>
    <dbReference type="NCBI Taxonomy" id="1849047"/>
    <lineage>
        <taxon>Eukaryota</taxon>
        <taxon>Fungi</taxon>
        <taxon>Dikarya</taxon>
        <taxon>Ascomycota</taxon>
        <taxon>Pezizomycotina</taxon>
        <taxon>Leotiomycetes</taxon>
        <taxon>Helotiales</taxon>
        <taxon>Dermateaceae</taxon>
        <taxon>Coleophoma</taxon>
    </lineage>
</organism>
<evidence type="ECO:0000256" key="1">
    <source>
        <dbReference type="SAM" id="MobiDB-lite"/>
    </source>
</evidence>
<name>A0A3D8QTA0_9HELO</name>
<feature type="compositionally biased region" description="Polar residues" evidence="1">
    <location>
        <begin position="172"/>
        <end position="199"/>
    </location>
</feature>
<evidence type="ECO:0000313" key="2">
    <source>
        <dbReference type="EMBL" id="RDW65015.1"/>
    </source>
</evidence>
<feature type="compositionally biased region" description="Polar residues" evidence="1">
    <location>
        <begin position="153"/>
        <end position="164"/>
    </location>
</feature>
<evidence type="ECO:0000313" key="3">
    <source>
        <dbReference type="Proteomes" id="UP000256645"/>
    </source>
</evidence>
<keyword evidence="3" id="KW-1185">Reference proteome</keyword>
<feature type="region of interest" description="Disordered" evidence="1">
    <location>
        <begin position="120"/>
        <end position="232"/>
    </location>
</feature>
<dbReference type="OrthoDB" id="4502478at2759"/>